<proteinExistence type="predicted"/>
<accession>A0ABV4UE74</accession>
<dbReference type="EMBL" id="JBEUWX010000002">
    <property type="protein sequence ID" value="MFA9949199.1"/>
    <property type="molecule type" value="Genomic_DNA"/>
</dbReference>
<evidence type="ECO:0000313" key="2">
    <source>
        <dbReference type="Proteomes" id="UP001574673"/>
    </source>
</evidence>
<reference evidence="2" key="1">
    <citation type="submission" date="2024-06" db="EMBL/GenBank/DDBJ databases">
        <title>Radixoralia hellwigii gen. nov., sp nov., isolated from a root canal in the human oral cavity.</title>
        <authorList>
            <person name="Bartsch S."/>
            <person name="Wittmer A."/>
            <person name="Schulz A.-K."/>
            <person name="Neumann-Schaal M."/>
            <person name="Wolf J."/>
            <person name="Gronow S."/>
            <person name="Tennert C."/>
            <person name="Haecker G."/>
            <person name="Cieplik F."/>
            <person name="Al-Ahmad A."/>
        </authorList>
    </citation>
    <scope>NUCLEOTIDE SEQUENCE [LARGE SCALE GENOMIC DNA]</scope>
    <source>
        <strain evidence="2">Wk13</strain>
    </source>
</reference>
<keyword evidence="2" id="KW-1185">Reference proteome</keyword>
<gene>
    <name evidence="1" type="ORF">ABCS64_02455</name>
</gene>
<evidence type="ECO:0000313" key="1">
    <source>
        <dbReference type="EMBL" id="MFA9949199.1"/>
    </source>
</evidence>
<protein>
    <submittedName>
        <fullName evidence="1">Uncharacterized protein</fullName>
    </submittedName>
</protein>
<name>A0ABV4UE74_9RHOO</name>
<sequence>MAKQRAAALHTQRASLNMQAFLTGIFHPHSYGGDGNEAHSFPAALPISPAALPNCCLRILDATPGYLNWLPASPRQ</sequence>
<comment type="caution">
    <text evidence="1">The sequence shown here is derived from an EMBL/GenBank/DDBJ whole genome shotgun (WGS) entry which is preliminary data.</text>
</comment>
<organism evidence="1 2">
    <name type="scientific">Dentiradicibacter hellwigii</name>
    <dbReference type="NCBI Taxonomy" id="3149053"/>
    <lineage>
        <taxon>Bacteria</taxon>
        <taxon>Pseudomonadati</taxon>
        <taxon>Pseudomonadota</taxon>
        <taxon>Betaproteobacteria</taxon>
        <taxon>Rhodocyclales</taxon>
        <taxon>Rhodocyclaceae</taxon>
        <taxon>Dentiradicibacter</taxon>
    </lineage>
</organism>
<dbReference type="Proteomes" id="UP001574673">
    <property type="component" value="Unassembled WGS sequence"/>
</dbReference>